<name>A0A409W9V4_9AGAR</name>
<protein>
    <submittedName>
        <fullName evidence="1">Uncharacterized protein</fullName>
    </submittedName>
</protein>
<keyword evidence="2" id="KW-1185">Reference proteome</keyword>
<evidence type="ECO:0000313" key="2">
    <source>
        <dbReference type="Proteomes" id="UP000284706"/>
    </source>
</evidence>
<dbReference type="InParanoid" id="A0A409W9V4"/>
<evidence type="ECO:0000313" key="1">
    <source>
        <dbReference type="EMBL" id="PPQ75288.1"/>
    </source>
</evidence>
<reference evidence="1 2" key="1">
    <citation type="journal article" date="2018" name="Evol. Lett.">
        <title>Horizontal gene cluster transfer increased hallucinogenic mushroom diversity.</title>
        <authorList>
            <person name="Reynolds H.T."/>
            <person name="Vijayakumar V."/>
            <person name="Gluck-Thaler E."/>
            <person name="Korotkin H.B."/>
            <person name="Matheny P.B."/>
            <person name="Slot J.C."/>
        </authorList>
    </citation>
    <scope>NUCLEOTIDE SEQUENCE [LARGE SCALE GENOMIC DNA]</scope>
    <source>
        <strain evidence="1 2">SRW20</strain>
    </source>
</reference>
<comment type="caution">
    <text evidence="1">The sequence shown here is derived from an EMBL/GenBank/DDBJ whole genome shotgun (WGS) entry which is preliminary data.</text>
</comment>
<organism evidence="1 2">
    <name type="scientific">Gymnopilus dilepis</name>
    <dbReference type="NCBI Taxonomy" id="231916"/>
    <lineage>
        <taxon>Eukaryota</taxon>
        <taxon>Fungi</taxon>
        <taxon>Dikarya</taxon>
        <taxon>Basidiomycota</taxon>
        <taxon>Agaricomycotina</taxon>
        <taxon>Agaricomycetes</taxon>
        <taxon>Agaricomycetidae</taxon>
        <taxon>Agaricales</taxon>
        <taxon>Agaricineae</taxon>
        <taxon>Hymenogastraceae</taxon>
        <taxon>Gymnopilus</taxon>
    </lineage>
</organism>
<dbReference type="OrthoDB" id="2967766at2759"/>
<dbReference type="AlphaFoldDB" id="A0A409W9V4"/>
<gene>
    <name evidence="1" type="ORF">CVT26_015261</name>
</gene>
<dbReference type="Proteomes" id="UP000284706">
    <property type="component" value="Unassembled WGS sequence"/>
</dbReference>
<proteinExistence type="predicted"/>
<dbReference type="EMBL" id="NHYE01005273">
    <property type="protein sequence ID" value="PPQ75288.1"/>
    <property type="molecule type" value="Genomic_DNA"/>
</dbReference>
<accession>A0A409W9V4</accession>
<sequence>MTDATPNPWAEALVADPYSPQIVTSRLRDLLAGKAVNGVPGVSKNENPASELEGLVQQTDWSFKPAAFDSVWRAVFDVAKELGCTEKIRDATYFWTEQYLANEAVDAIPAEEGDEDENFGLVDGLDKTWIATAVGDARLYALGYGYSAFAWNAFLDGLSLGEDGSPISDSMRIGSCGQLLAAGQRLKLRILGGGDKKATPGFAGRYLQGQPPKNDEDKKAGEEFWKKVVKAVEDQQSKAGERAKAILKRTEEHLKADKPDLTSEEVANVIWPPK</sequence>